<proteinExistence type="predicted"/>
<feature type="transmembrane region" description="Helical" evidence="1">
    <location>
        <begin position="30"/>
        <end position="50"/>
    </location>
</feature>
<dbReference type="AlphaFoldDB" id="A0A165A787"/>
<sequence>MQLRENCTCIRTVTVGHAKLLVLQQFQLSSFLNVLLFEIIILLTTLIMLVSMTLAKEPIQLTWNEMFLIDFEGREFPLEQPWDFGFLCTSF</sequence>
<evidence type="ECO:0000313" key="3">
    <source>
        <dbReference type="Proteomes" id="UP000076858"/>
    </source>
</evidence>
<comment type="caution">
    <text evidence="2">The sequence shown here is derived from an EMBL/GenBank/DDBJ whole genome shotgun (WGS) entry which is preliminary data.</text>
</comment>
<protein>
    <submittedName>
        <fullName evidence="2">Uncharacterized protein</fullName>
    </submittedName>
</protein>
<gene>
    <name evidence="2" type="ORF">APZ42_016861</name>
</gene>
<keyword evidence="1" id="KW-0812">Transmembrane</keyword>
<dbReference type="EMBL" id="LRGB01000642">
    <property type="protein sequence ID" value="KZS17257.1"/>
    <property type="molecule type" value="Genomic_DNA"/>
</dbReference>
<accession>A0A165A787</accession>
<evidence type="ECO:0000256" key="1">
    <source>
        <dbReference type="SAM" id="Phobius"/>
    </source>
</evidence>
<reference evidence="2 3" key="1">
    <citation type="submission" date="2016-03" db="EMBL/GenBank/DDBJ databases">
        <title>EvidentialGene: Evidence-directed Construction of Genes on Genomes.</title>
        <authorList>
            <person name="Gilbert D.G."/>
            <person name="Choi J.-H."/>
            <person name="Mockaitis K."/>
            <person name="Colbourne J."/>
            <person name="Pfrender M."/>
        </authorList>
    </citation>
    <scope>NUCLEOTIDE SEQUENCE [LARGE SCALE GENOMIC DNA]</scope>
    <source>
        <strain evidence="2 3">Xinb3</strain>
        <tissue evidence="2">Complete organism</tissue>
    </source>
</reference>
<organism evidence="2 3">
    <name type="scientific">Daphnia magna</name>
    <dbReference type="NCBI Taxonomy" id="35525"/>
    <lineage>
        <taxon>Eukaryota</taxon>
        <taxon>Metazoa</taxon>
        <taxon>Ecdysozoa</taxon>
        <taxon>Arthropoda</taxon>
        <taxon>Crustacea</taxon>
        <taxon>Branchiopoda</taxon>
        <taxon>Diplostraca</taxon>
        <taxon>Cladocera</taxon>
        <taxon>Anomopoda</taxon>
        <taxon>Daphniidae</taxon>
        <taxon>Daphnia</taxon>
    </lineage>
</organism>
<keyword evidence="1" id="KW-1133">Transmembrane helix</keyword>
<keyword evidence="3" id="KW-1185">Reference proteome</keyword>
<dbReference type="Proteomes" id="UP000076858">
    <property type="component" value="Unassembled WGS sequence"/>
</dbReference>
<keyword evidence="1" id="KW-0472">Membrane</keyword>
<evidence type="ECO:0000313" key="2">
    <source>
        <dbReference type="EMBL" id="KZS17257.1"/>
    </source>
</evidence>
<name>A0A165A787_9CRUS</name>